<proteinExistence type="predicted"/>
<comment type="caution">
    <text evidence="2">The sequence shown here is derived from an EMBL/GenBank/DDBJ whole genome shotgun (WGS) entry which is preliminary data.</text>
</comment>
<sequence length="451" mass="52620">MHGKIIHIFEIGSNKKGMRSILNRRMNKKVLIMMFLALLLRILFMFLDFSFDVNNHISWSQDVSFRSFVDFYELPSRESYGTIIPNYPPIAIYLFVPWYPLQQLIFNIFWNMNLNFQLFPSNLVTFVEWRGFLAGLFKIPSIFADLGIAWMVYVLAQQIVPKKKRLHLCAMGSVLFNPVFLYNSALMGQIDSIPIMFALISMYLLKYIKSPVISGVCMMIGVLIKPTAIIFLPAYIYIFLKEYNYRIFIRSLFVSVIVFISSFIPFANGKNVLLYPFVTYYQKILITQSLQSVTNGALNFWSIYYPMRSTLAEAQFLPGVSYNSFALILSVGILVFVLRKLVISKKYSWLSVYYLTTFILVMFLPKMHERYFILPLPFLILIAVKDIKYQKIFYIYSALATINIYILWTVPNIRLIHQILAWPPLQILFSCIFLVLLILSSKSQIRSSNRN</sequence>
<accession>A0A0G0K9C2</accession>
<feature type="transmembrane region" description="Helical" evidence="1">
    <location>
        <begin position="165"/>
        <end position="183"/>
    </location>
</feature>
<protein>
    <recommendedName>
        <fullName evidence="4">DUF2029 domain-containing protein</fullName>
    </recommendedName>
</protein>
<feature type="transmembrane region" description="Helical" evidence="1">
    <location>
        <begin position="347"/>
        <end position="365"/>
    </location>
</feature>
<feature type="transmembrane region" description="Helical" evidence="1">
    <location>
        <begin position="30"/>
        <end position="51"/>
    </location>
</feature>
<feature type="transmembrane region" description="Helical" evidence="1">
    <location>
        <begin position="394"/>
        <end position="413"/>
    </location>
</feature>
<dbReference type="STRING" id="1618481.US54_C0042G0005"/>
<keyword evidence="1" id="KW-0812">Transmembrane</keyword>
<organism evidence="2 3">
    <name type="scientific">Candidatus Roizmanbacteria bacterium GW2011_GWA2_37_7</name>
    <dbReference type="NCBI Taxonomy" id="1618481"/>
    <lineage>
        <taxon>Bacteria</taxon>
        <taxon>Candidatus Roizmaniibacteriota</taxon>
    </lineage>
</organism>
<dbReference type="EMBL" id="LBTJ01000042">
    <property type="protein sequence ID" value="KKQ37176.1"/>
    <property type="molecule type" value="Genomic_DNA"/>
</dbReference>
<reference evidence="2 3" key="1">
    <citation type="journal article" date="2015" name="Nature">
        <title>rRNA introns, odd ribosomes, and small enigmatic genomes across a large radiation of phyla.</title>
        <authorList>
            <person name="Brown C.T."/>
            <person name="Hug L.A."/>
            <person name="Thomas B.C."/>
            <person name="Sharon I."/>
            <person name="Castelle C.J."/>
            <person name="Singh A."/>
            <person name="Wilkins M.J."/>
            <person name="Williams K.H."/>
            <person name="Banfield J.F."/>
        </authorList>
    </citation>
    <scope>NUCLEOTIDE SEQUENCE [LARGE SCALE GENOMIC DNA]</scope>
</reference>
<evidence type="ECO:0000256" key="1">
    <source>
        <dbReference type="SAM" id="Phobius"/>
    </source>
</evidence>
<evidence type="ECO:0008006" key="4">
    <source>
        <dbReference type="Google" id="ProtNLM"/>
    </source>
</evidence>
<evidence type="ECO:0000313" key="2">
    <source>
        <dbReference type="EMBL" id="KKQ37176.1"/>
    </source>
</evidence>
<dbReference type="AlphaFoldDB" id="A0A0G0K9C2"/>
<feature type="transmembrane region" description="Helical" evidence="1">
    <location>
        <begin position="213"/>
        <end position="240"/>
    </location>
</feature>
<feature type="transmembrane region" description="Helical" evidence="1">
    <location>
        <begin position="247"/>
        <end position="267"/>
    </location>
</feature>
<evidence type="ECO:0000313" key="3">
    <source>
        <dbReference type="Proteomes" id="UP000034471"/>
    </source>
</evidence>
<dbReference type="Proteomes" id="UP000034471">
    <property type="component" value="Unassembled WGS sequence"/>
</dbReference>
<feature type="transmembrane region" description="Helical" evidence="1">
    <location>
        <begin position="131"/>
        <end position="153"/>
    </location>
</feature>
<feature type="transmembrane region" description="Helical" evidence="1">
    <location>
        <begin position="316"/>
        <end position="338"/>
    </location>
</feature>
<gene>
    <name evidence="2" type="ORF">US54_C0042G0005</name>
</gene>
<feature type="transmembrane region" description="Helical" evidence="1">
    <location>
        <begin position="419"/>
        <end position="440"/>
    </location>
</feature>
<keyword evidence="1" id="KW-0472">Membrane</keyword>
<keyword evidence="1" id="KW-1133">Transmembrane helix</keyword>
<name>A0A0G0K9C2_9BACT</name>